<evidence type="ECO:0000259" key="7">
    <source>
        <dbReference type="PROSITE" id="PS50110"/>
    </source>
</evidence>
<dbReference type="EMBL" id="MAYW01000203">
    <property type="protein sequence ID" value="ODS30588.1"/>
    <property type="molecule type" value="Genomic_DNA"/>
</dbReference>
<dbReference type="CDD" id="cd17574">
    <property type="entry name" value="REC_OmpR"/>
    <property type="match status" value="1"/>
</dbReference>
<dbReference type="GO" id="GO:0003677">
    <property type="term" value="F:DNA binding"/>
    <property type="evidence" value="ECO:0007669"/>
    <property type="project" value="UniProtKB-KW"/>
</dbReference>
<evidence type="ECO:0000256" key="1">
    <source>
        <dbReference type="ARBA" id="ARBA00022553"/>
    </source>
</evidence>
<accession>A0A1E3X4Q0</accession>
<dbReference type="Gene3D" id="3.40.50.2300">
    <property type="match status" value="1"/>
</dbReference>
<evidence type="ECO:0000256" key="2">
    <source>
        <dbReference type="ARBA" id="ARBA00023012"/>
    </source>
</evidence>
<dbReference type="GO" id="GO:0000160">
    <property type="term" value="P:phosphorelay signal transduction system"/>
    <property type="evidence" value="ECO:0007669"/>
    <property type="project" value="UniProtKB-KW"/>
</dbReference>
<dbReference type="Pfam" id="PF00072">
    <property type="entry name" value="Response_reg"/>
    <property type="match status" value="1"/>
</dbReference>
<keyword evidence="4" id="KW-0238">DNA-binding</keyword>
<organism evidence="8 9">
    <name type="scientific">Candidatus Scalindua rubra</name>
    <dbReference type="NCBI Taxonomy" id="1872076"/>
    <lineage>
        <taxon>Bacteria</taxon>
        <taxon>Pseudomonadati</taxon>
        <taxon>Planctomycetota</taxon>
        <taxon>Candidatus Brocadiia</taxon>
        <taxon>Candidatus Brocadiales</taxon>
        <taxon>Candidatus Scalinduaceae</taxon>
        <taxon>Candidatus Scalindua</taxon>
    </lineage>
</organism>
<evidence type="ECO:0000313" key="8">
    <source>
        <dbReference type="EMBL" id="ODS30588.1"/>
    </source>
</evidence>
<dbReference type="SMART" id="SM00448">
    <property type="entry name" value="REC"/>
    <property type="match status" value="1"/>
</dbReference>
<dbReference type="FunFam" id="3.40.50.2300:FF:000001">
    <property type="entry name" value="DNA-binding response regulator PhoB"/>
    <property type="match status" value="1"/>
</dbReference>
<comment type="caution">
    <text evidence="8">The sequence shown here is derived from an EMBL/GenBank/DDBJ whole genome shotgun (WGS) entry which is preliminary data.</text>
</comment>
<keyword evidence="3" id="KW-0805">Transcription regulation</keyword>
<dbReference type="InterPro" id="IPR001789">
    <property type="entry name" value="Sig_transdc_resp-reg_receiver"/>
</dbReference>
<dbReference type="PROSITE" id="PS50110">
    <property type="entry name" value="RESPONSE_REGULATORY"/>
    <property type="match status" value="1"/>
</dbReference>
<dbReference type="PANTHER" id="PTHR44591:SF3">
    <property type="entry name" value="RESPONSE REGULATORY DOMAIN-CONTAINING PROTEIN"/>
    <property type="match status" value="1"/>
</dbReference>
<evidence type="ECO:0000256" key="6">
    <source>
        <dbReference type="PROSITE-ProRule" id="PRU00169"/>
    </source>
</evidence>
<dbReference type="PANTHER" id="PTHR44591">
    <property type="entry name" value="STRESS RESPONSE REGULATOR PROTEIN 1"/>
    <property type="match status" value="1"/>
</dbReference>
<gene>
    <name evidence="8" type="ORF">SCARUB_04299</name>
</gene>
<feature type="domain" description="Response regulatory" evidence="7">
    <location>
        <begin position="3"/>
        <end position="119"/>
    </location>
</feature>
<sequence>MSKILVVDDEIKACELLKRFLEAKGHEVIIATNGKDALTLAREKHPQLVILDIMMPNIDGYHFCRLLKFDAKFKHIPIIIVSARTMKADKELGLACGGDEYITKPYDMNKLIDTVERHLSSLK</sequence>
<name>A0A1E3X4Q0_9BACT</name>
<evidence type="ECO:0000256" key="4">
    <source>
        <dbReference type="ARBA" id="ARBA00023125"/>
    </source>
</evidence>
<evidence type="ECO:0000256" key="3">
    <source>
        <dbReference type="ARBA" id="ARBA00023015"/>
    </source>
</evidence>
<dbReference type="InterPro" id="IPR011006">
    <property type="entry name" value="CheY-like_superfamily"/>
</dbReference>
<reference evidence="8 9" key="1">
    <citation type="submission" date="2016-07" db="EMBL/GenBank/DDBJ databases">
        <title>Draft genome of Scalindua rubra, obtained from a brine-seawater interface in the Red Sea, sheds light on salt adaptation in anammox bacteria.</title>
        <authorList>
            <person name="Speth D.R."/>
            <person name="Lagkouvardos I."/>
            <person name="Wang Y."/>
            <person name="Qian P.-Y."/>
            <person name="Dutilh B.E."/>
            <person name="Jetten M.S."/>
        </authorList>
    </citation>
    <scope>NUCLEOTIDE SEQUENCE [LARGE SCALE GENOMIC DNA]</scope>
    <source>
        <strain evidence="8">BSI-1</strain>
    </source>
</reference>
<dbReference type="PATRIC" id="fig|1872076.5.peg.5141"/>
<dbReference type="SUPFAM" id="SSF52172">
    <property type="entry name" value="CheY-like"/>
    <property type="match status" value="1"/>
</dbReference>
<protein>
    <submittedName>
        <fullName evidence="8">Two-component response regulator</fullName>
    </submittedName>
</protein>
<evidence type="ECO:0000313" key="9">
    <source>
        <dbReference type="Proteomes" id="UP000094056"/>
    </source>
</evidence>
<dbReference type="InterPro" id="IPR050595">
    <property type="entry name" value="Bact_response_regulator"/>
</dbReference>
<proteinExistence type="predicted"/>
<keyword evidence="5" id="KW-0804">Transcription</keyword>
<evidence type="ECO:0000256" key="5">
    <source>
        <dbReference type="ARBA" id="ARBA00023163"/>
    </source>
</evidence>
<dbReference type="AlphaFoldDB" id="A0A1E3X4Q0"/>
<keyword evidence="2" id="KW-0902">Two-component regulatory system</keyword>
<feature type="modified residue" description="4-aspartylphosphate" evidence="6">
    <location>
        <position position="52"/>
    </location>
</feature>
<dbReference type="Proteomes" id="UP000094056">
    <property type="component" value="Unassembled WGS sequence"/>
</dbReference>
<keyword evidence="1 6" id="KW-0597">Phosphoprotein</keyword>